<dbReference type="UniPathway" id="UPA00074">
    <property type="reaction ID" value="UER00129"/>
</dbReference>
<comment type="subcellular location">
    <subcellularLocation>
        <location evidence="1 15">Cytoplasm</location>
    </subcellularLocation>
</comment>
<gene>
    <name evidence="15" type="primary">purM</name>
    <name evidence="18" type="ORF">KN1_26980</name>
</gene>
<dbReference type="SUPFAM" id="SSF55326">
    <property type="entry name" value="PurM N-terminal domain-like"/>
    <property type="match status" value="1"/>
</dbReference>
<evidence type="ECO:0000256" key="15">
    <source>
        <dbReference type="HAMAP-Rule" id="MF_00741"/>
    </source>
</evidence>
<name>A0A8D5ZK64_9CREN</name>
<comment type="similarity">
    <text evidence="3 15">Belongs to the AIR synthase family.</text>
</comment>
<organism evidence="18 19">
    <name type="scientific">Stygiolobus caldivivus</name>
    <dbReference type="NCBI Taxonomy" id="2824673"/>
    <lineage>
        <taxon>Archaea</taxon>
        <taxon>Thermoproteota</taxon>
        <taxon>Thermoprotei</taxon>
        <taxon>Sulfolobales</taxon>
        <taxon>Sulfolobaceae</taxon>
        <taxon>Stygiolobus</taxon>
    </lineage>
</organism>
<dbReference type="NCBIfam" id="TIGR00878">
    <property type="entry name" value="purM"/>
    <property type="match status" value="1"/>
</dbReference>
<dbReference type="KEGG" id="csty:KN1_26980"/>
<dbReference type="GO" id="GO:0046084">
    <property type="term" value="P:adenine biosynthetic process"/>
    <property type="evidence" value="ECO:0007669"/>
    <property type="project" value="TreeGrafter"/>
</dbReference>
<evidence type="ECO:0000259" key="17">
    <source>
        <dbReference type="Pfam" id="PF02769"/>
    </source>
</evidence>
<dbReference type="AlphaFoldDB" id="A0A8D5ZK64"/>
<evidence type="ECO:0000256" key="2">
    <source>
        <dbReference type="ARBA" id="ARBA00004686"/>
    </source>
</evidence>
<dbReference type="Proteomes" id="UP000825123">
    <property type="component" value="Chromosome"/>
</dbReference>
<dbReference type="InterPro" id="IPR036676">
    <property type="entry name" value="PurM-like_C_sf"/>
</dbReference>
<keyword evidence="6 15" id="KW-0963">Cytoplasm</keyword>
<dbReference type="Gene3D" id="3.30.1330.10">
    <property type="entry name" value="PurM-like, N-terminal domain"/>
    <property type="match status" value="1"/>
</dbReference>
<dbReference type="GO" id="GO:0005524">
    <property type="term" value="F:ATP binding"/>
    <property type="evidence" value="ECO:0007669"/>
    <property type="project" value="UniProtKB-KW"/>
</dbReference>
<keyword evidence="7 15" id="KW-0436">Ligase</keyword>
<dbReference type="InterPro" id="IPR004733">
    <property type="entry name" value="PurM_cligase"/>
</dbReference>
<evidence type="ECO:0000256" key="3">
    <source>
        <dbReference type="ARBA" id="ARBA00010280"/>
    </source>
</evidence>
<dbReference type="HAMAP" id="MF_00741">
    <property type="entry name" value="AIRS"/>
    <property type="match status" value="1"/>
</dbReference>
<keyword evidence="8 15" id="KW-0547">Nucleotide-binding</keyword>
<dbReference type="GO" id="GO:0004637">
    <property type="term" value="F:phosphoribosylamine-glycine ligase activity"/>
    <property type="evidence" value="ECO:0007669"/>
    <property type="project" value="TreeGrafter"/>
</dbReference>
<dbReference type="InterPro" id="IPR016188">
    <property type="entry name" value="PurM-like_N"/>
</dbReference>
<dbReference type="CDD" id="cd02196">
    <property type="entry name" value="PurM"/>
    <property type="match status" value="1"/>
</dbReference>
<feature type="domain" description="PurM-like C-terminal" evidence="17">
    <location>
        <begin position="160"/>
        <end position="306"/>
    </location>
</feature>
<dbReference type="Pfam" id="PF00586">
    <property type="entry name" value="AIRS"/>
    <property type="match status" value="1"/>
</dbReference>
<evidence type="ECO:0000256" key="5">
    <source>
        <dbReference type="ARBA" id="ARBA00020367"/>
    </source>
</evidence>
<evidence type="ECO:0000259" key="16">
    <source>
        <dbReference type="Pfam" id="PF00586"/>
    </source>
</evidence>
<protein>
    <recommendedName>
        <fullName evidence="5 15">Phosphoribosylformylglycinamidine cyclo-ligase</fullName>
        <ecNumber evidence="4 15">6.3.3.1</ecNumber>
    </recommendedName>
    <alternativeName>
        <fullName evidence="12 15">AIR synthase</fullName>
    </alternativeName>
    <alternativeName>
        <fullName evidence="13 15">AIRS</fullName>
    </alternativeName>
    <alternativeName>
        <fullName evidence="11 15">Phosphoribosyl-aminoimidazole synthetase</fullName>
    </alternativeName>
</protein>
<dbReference type="GO" id="GO:0006189">
    <property type="term" value="P:'de novo' IMP biosynthetic process"/>
    <property type="evidence" value="ECO:0007669"/>
    <property type="project" value="UniProtKB-UniRule"/>
</dbReference>
<evidence type="ECO:0000256" key="1">
    <source>
        <dbReference type="ARBA" id="ARBA00004496"/>
    </source>
</evidence>
<dbReference type="GO" id="GO:0004641">
    <property type="term" value="F:phosphoribosylformylglycinamidine cyclo-ligase activity"/>
    <property type="evidence" value="ECO:0007669"/>
    <property type="project" value="UniProtKB-UniRule"/>
</dbReference>
<evidence type="ECO:0000256" key="7">
    <source>
        <dbReference type="ARBA" id="ARBA00022598"/>
    </source>
</evidence>
<evidence type="ECO:0000256" key="9">
    <source>
        <dbReference type="ARBA" id="ARBA00022755"/>
    </source>
</evidence>
<dbReference type="InterPro" id="IPR036921">
    <property type="entry name" value="PurM-like_N_sf"/>
</dbReference>
<dbReference type="PANTHER" id="PTHR10520">
    <property type="entry name" value="TRIFUNCTIONAL PURINE BIOSYNTHETIC PROTEIN ADENOSINE-3-RELATED"/>
    <property type="match status" value="1"/>
</dbReference>
<evidence type="ECO:0000256" key="14">
    <source>
        <dbReference type="ARBA" id="ARBA00049057"/>
    </source>
</evidence>
<dbReference type="SUPFAM" id="SSF56042">
    <property type="entry name" value="PurM C-terminal domain-like"/>
    <property type="match status" value="1"/>
</dbReference>
<evidence type="ECO:0000256" key="6">
    <source>
        <dbReference type="ARBA" id="ARBA00022490"/>
    </source>
</evidence>
<keyword evidence="9 15" id="KW-0658">Purine biosynthesis</keyword>
<dbReference type="FunFam" id="3.90.650.10:FF:000011">
    <property type="entry name" value="Phosphoribosylformylglycinamidine cyclo-ligase"/>
    <property type="match status" value="1"/>
</dbReference>
<evidence type="ECO:0000256" key="13">
    <source>
        <dbReference type="ARBA" id="ARBA00033093"/>
    </source>
</evidence>
<dbReference type="EMBL" id="AP024597">
    <property type="protein sequence ID" value="BCU71401.1"/>
    <property type="molecule type" value="Genomic_DNA"/>
</dbReference>
<comment type="pathway">
    <text evidence="2 15">Purine metabolism; IMP biosynthesis via de novo pathway; 5-amino-1-(5-phospho-D-ribosyl)imidazole from N(2)-formyl-N(1)-(5-phospho-D-ribosyl)glycinamide: step 2/2.</text>
</comment>
<dbReference type="Gene3D" id="3.90.650.10">
    <property type="entry name" value="PurM-like C-terminal domain"/>
    <property type="match status" value="1"/>
</dbReference>
<dbReference type="Pfam" id="PF02769">
    <property type="entry name" value="AIRS_C"/>
    <property type="match status" value="1"/>
</dbReference>
<keyword evidence="10 15" id="KW-0067">ATP-binding</keyword>
<evidence type="ECO:0000256" key="8">
    <source>
        <dbReference type="ARBA" id="ARBA00022741"/>
    </source>
</evidence>
<evidence type="ECO:0000313" key="19">
    <source>
        <dbReference type="Proteomes" id="UP000825123"/>
    </source>
</evidence>
<comment type="catalytic activity">
    <reaction evidence="14 15">
        <text>2-formamido-N(1)-(5-O-phospho-beta-D-ribosyl)acetamidine + ATP = 5-amino-1-(5-phospho-beta-D-ribosyl)imidazole + ADP + phosphate + H(+)</text>
        <dbReference type="Rhea" id="RHEA:23032"/>
        <dbReference type="ChEBI" id="CHEBI:15378"/>
        <dbReference type="ChEBI" id="CHEBI:30616"/>
        <dbReference type="ChEBI" id="CHEBI:43474"/>
        <dbReference type="ChEBI" id="CHEBI:137981"/>
        <dbReference type="ChEBI" id="CHEBI:147287"/>
        <dbReference type="ChEBI" id="CHEBI:456216"/>
        <dbReference type="EC" id="6.3.3.1"/>
    </reaction>
</comment>
<proteinExistence type="inferred from homology"/>
<reference evidence="18 19" key="1">
    <citation type="submission" date="2021-04" db="EMBL/GenBank/DDBJ databases">
        <title>Complete genome sequence of Stygiolobus sp. KN-1.</title>
        <authorList>
            <person name="Nakamura K."/>
            <person name="Sakai H."/>
            <person name="Kurosawa N."/>
        </authorList>
    </citation>
    <scope>NUCLEOTIDE SEQUENCE [LARGE SCALE GENOMIC DNA]</scope>
    <source>
        <strain evidence="18 19">KN-1</strain>
    </source>
</reference>
<dbReference type="InterPro" id="IPR010918">
    <property type="entry name" value="PurM-like_C_dom"/>
</dbReference>
<evidence type="ECO:0000256" key="11">
    <source>
        <dbReference type="ARBA" id="ARBA00031908"/>
    </source>
</evidence>
<evidence type="ECO:0000313" key="18">
    <source>
        <dbReference type="EMBL" id="BCU71401.1"/>
    </source>
</evidence>
<evidence type="ECO:0000256" key="10">
    <source>
        <dbReference type="ARBA" id="ARBA00022840"/>
    </source>
</evidence>
<sequence>MSDYTKAGVDLDKLRGYHSFISSYLSSSELPIKIGHYAGAIKVGDKYIVMHVDGVGTKTLLALKTGIIEPTGIDCVAMNVNDIACVGARPLALVDYLALEKPMDDVVEKVMKGLKKGSDESNVVVVGGETAIMPGVISGYDLSCSVVGIADKLKTGNDVKPGDVVLGLASNGIHSNGYSLVRKLIDEGKINLDKWAEELLRPTRIYSNSLLSVFEKIKAAAHITGGSFSKLKRITAYRINIRLPEPPDIFKLIENSGVSHKEMHRVFNMGIGMVLFVDKEKEDEVIKILSKTEKVFELGRVEEGEGIMITTYKNQVLNF</sequence>
<dbReference type="FunFam" id="3.30.1330.10:FF:000020">
    <property type="entry name" value="Phosphoribosylformylglycinamidine cyclo-ligase"/>
    <property type="match status" value="1"/>
</dbReference>
<keyword evidence="19" id="KW-1185">Reference proteome</keyword>
<dbReference type="PANTHER" id="PTHR10520:SF12">
    <property type="entry name" value="TRIFUNCTIONAL PURINE BIOSYNTHETIC PROTEIN ADENOSINE-3"/>
    <property type="match status" value="1"/>
</dbReference>
<evidence type="ECO:0000256" key="4">
    <source>
        <dbReference type="ARBA" id="ARBA00013047"/>
    </source>
</evidence>
<evidence type="ECO:0000256" key="12">
    <source>
        <dbReference type="ARBA" id="ARBA00032931"/>
    </source>
</evidence>
<dbReference type="EC" id="6.3.3.1" evidence="4 15"/>
<feature type="domain" description="PurM-like N-terminal" evidence="16">
    <location>
        <begin position="36"/>
        <end position="150"/>
    </location>
</feature>
<accession>A0A8D5ZK64</accession>
<dbReference type="GO" id="GO:0005829">
    <property type="term" value="C:cytosol"/>
    <property type="evidence" value="ECO:0007669"/>
    <property type="project" value="TreeGrafter"/>
</dbReference>